<dbReference type="InterPro" id="IPR051781">
    <property type="entry name" value="Metallo-dep_Hydrolase"/>
</dbReference>
<dbReference type="Gene3D" id="3.20.20.140">
    <property type="entry name" value="Metal-dependent hydrolases"/>
    <property type="match status" value="1"/>
</dbReference>
<accession>A0ABW3AGK2</accession>
<dbReference type="EMBL" id="JBHTII010000001">
    <property type="protein sequence ID" value="MFD0790136.1"/>
    <property type="molecule type" value="Genomic_DNA"/>
</dbReference>
<reference evidence="2" key="1">
    <citation type="journal article" date="2019" name="Int. J. Syst. Evol. Microbiol.">
        <title>The Global Catalogue of Microorganisms (GCM) 10K type strain sequencing project: providing services to taxonomists for standard genome sequencing and annotation.</title>
        <authorList>
            <consortium name="The Broad Institute Genomics Platform"/>
            <consortium name="The Broad Institute Genome Sequencing Center for Infectious Disease"/>
            <person name="Wu L."/>
            <person name="Ma J."/>
        </authorList>
    </citation>
    <scope>NUCLEOTIDE SEQUENCE [LARGE SCALE GENOMIC DNA]</scope>
    <source>
        <strain evidence="2">CCUG 54523</strain>
    </source>
</reference>
<gene>
    <name evidence="1" type="ORF">ACFQ0P_06975</name>
</gene>
<organism evidence="1 2">
    <name type="scientific">Microbacterium insulae</name>
    <dbReference type="NCBI Taxonomy" id="483014"/>
    <lineage>
        <taxon>Bacteria</taxon>
        <taxon>Bacillati</taxon>
        <taxon>Actinomycetota</taxon>
        <taxon>Actinomycetes</taxon>
        <taxon>Micrococcales</taxon>
        <taxon>Microbacteriaceae</taxon>
        <taxon>Microbacterium</taxon>
    </lineage>
</organism>
<protein>
    <recommendedName>
        <fullName evidence="3">Amidohydrolase</fullName>
    </recommendedName>
</protein>
<dbReference type="PANTHER" id="PTHR43135">
    <property type="entry name" value="ALPHA-D-RIBOSE 1-METHYLPHOSPHONATE 5-TRIPHOSPHATE DIPHOSPHATASE"/>
    <property type="match status" value="1"/>
</dbReference>
<sequence>MGVHRLRVRDLLGPEASLCHRALALEPGVSLPPFVDHHVHLHLINEHRLPAGGIAAVLDLGGDPVSLARHREGMPHLAYAGAFLTAPGGYPSGRGWAPDSIVRTVTDGSSHPGVAGGAATAVDEQASFGASVIKVALNASAGPVLDAGILAAVVAAAHDRGLPVVAHVEGAGMTARAVEAGVDAFAHAPFSELLDASLIARAAASGQRWISTLDIHAEDPAAARTAAANVAAFAGAGGTVLYGTDLGNGDRPVGVLPGELAALDASGIRGPALVAALVDPWPAAPASGVSTFVPGPPPASLGAVAEWLGRATVVPTEELIHDDH</sequence>
<comment type="caution">
    <text evidence="1">The sequence shown here is derived from an EMBL/GenBank/DDBJ whole genome shotgun (WGS) entry which is preliminary data.</text>
</comment>
<dbReference type="InterPro" id="IPR032466">
    <property type="entry name" value="Metal_Hydrolase"/>
</dbReference>
<evidence type="ECO:0000313" key="1">
    <source>
        <dbReference type="EMBL" id="MFD0790136.1"/>
    </source>
</evidence>
<evidence type="ECO:0008006" key="3">
    <source>
        <dbReference type="Google" id="ProtNLM"/>
    </source>
</evidence>
<dbReference type="SUPFAM" id="SSF51556">
    <property type="entry name" value="Metallo-dependent hydrolases"/>
    <property type="match status" value="1"/>
</dbReference>
<proteinExistence type="predicted"/>
<name>A0ABW3AGK2_9MICO</name>
<dbReference type="PANTHER" id="PTHR43135:SF3">
    <property type="entry name" value="ALPHA-D-RIBOSE 1-METHYLPHOSPHONATE 5-TRIPHOSPHATE DIPHOSPHATASE"/>
    <property type="match status" value="1"/>
</dbReference>
<dbReference type="RefSeq" id="WP_204977829.1">
    <property type="nucleotide sequence ID" value="NZ_JBHTII010000001.1"/>
</dbReference>
<keyword evidence="2" id="KW-1185">Reference proteome</keyword>
<evidence type="ECO:0000313" key="2">
    <source>
        <dbReference type="Proteomes" id="UP001597055"/>
    </source>
</evidence>
<dbReference type="Proteomes" id="UP001597055">
    <property type="component" value="Unassembled WGS sequence"/>
</dbReference>